<dbReference type="Pfam" id="PF00076">
    <property type="entry name" value="RRM_1"/>
    <property type="match status" value="1"/>
</dbReference>
<dbReference type="SUPFAM" id="SSF54928">
    <property type="entry name" value="RNA-binding domain, RBD"/>
    <property type="match status" value="1"/>
</dbReference>
<dbReference type="Proteomes" id="UP001372338">
    <property type="component" value="Unassembled WGS sequence"/>
</dbReference>
<feature type="domain" description="RRM" evidence="2">
    <location>
        <begin position="47"/>
        <end position="78"/>
    </location>
</feature>
<evidence type="ECO:0000259" key="2">
    <source>
        <dbReference type="Pfam" id="PF00076"/>
    </source>
</evidence>
<dbReference type="InterPro" id="IPR000504">
    <property type="entry name" value="RRM_dom"/>
</dbReference>
<accession>A0AAN9DZ55</accession>
<dbReference type="InterPro" id="IPR035979">
    <property type="entry name" value="RBD_domain_sf"/>
</dbReference>
<proteinExistence type="predicted"/>
<comment type="caution">
    <text evidence="3">The sequence shown here is derived from an EMBL/GenBank/DDBJ whole genome shotgun (WGS) entry which is preliminary data.</text>
</comment>
<evidence type="ECO:0000313" key="4">
    <source>
        <dbReference type="Proteomes" id="UP001372338"/>
    </source>
</evidence>
<name>A0AAN9DZ55_CROPI</name>
<feature type="transmembrane region" description="Helical" evidence="1">
    <location>
        <begin position="6"/>
        <end position="27"/>
    </location>
</feature>
<keyword evidence="1" id="KW-1133">Transmembrane helix</keyword>
<dbReference type="InterPro" id="IPR012677">
    <property type="entry name" value="Nucleotide-bd_a/b_plait_sf"/>
</dbReference>
<protein>
    <recommendedName>
        <fullName evidence="2">RRM domain-containing protein</fullName>
    </recommendedName>
</protein>
<evidence type="ECO:0000313" key="3">
    <source>
        <dbReference type="EMBL" id="KAK7243384.1"/>
    </source>
</evidence>
<dbReference type="AlphaFoldDB" id="A0AAN9DZ55"/>
<keyword evidence="1" id="KW-0812">Transmembrane</keyword>
<dbReference type="EMBL" id="JAYWIO010000008">
    <property type="protein sequence ID" value="KAK7243384.1"/>
    <property type="molecule type" value="Genomic_DNA"/>
</dbReference>
<keyword evidence="4" id="KW-1185">Reference proteome</keyword>
<reference evidence="3 4" key="1">
    <citation type="submission" date="2024-01" db="EMBL/GenBank/DDBJ databases">
        <title>The genomes of 5 underutilized Papilionoideae crops provide insights into root nodulation and disease resistanc.</title>
        <authorList>
            <person name="Yuan L."/>
        </authorList>
    </citation>
    <scope>NUCLEOTIDE SEQUENCE [LARGE SCALE GENOMIC DNA]</scope>
    <source>
        <strain evidence="3">ZHUSHIDOU_FW_LH</strain>
        <tissue evidence="3">Leaf</tissue>
    </source>
</reference>
<organism evidence="3 4">
    <name type="scientific">Crotalaria pallida</name>
    <name type="common">Smooth rattlebox</name>
    <name type="synonym">Crotalaria striata</name>
    <dbReference type="NCBI Taxonomy" id="3830"/>
    <lineage>
        <taxon>Eukaryota</taxon>
        <taxon>Viridiplantae</taxon>
        <taxon>Streptophyta</taxon>
        <taxon>Embryophyta</taxon>
        <taxon>Tracheophyta</taxon>
        <taxon>Spermatophyta</taxon>
        <taxon>Magnoliopsida</taxon>
        <taxon>eudicotyledons</taxon>
        <taxon>Gunneridae</taxon>
        <taxon>Pentapetalae</taxon>
        <taxon>rosids</taxon>
        <taxon>fabids</taxon>
        <taxon>Fabales</taxon>
        <taxon>Fabaceae</taxon>
        <taxon>Papilionoideae</taxon>
        <taxon>50 kb inversion clade</taxon>
        <taxon>genistoids sensu lato</taxon>
        <taxon>core genistoids</taxon>
        <taxon>Crotalarieae</taxon>
        <taxon>Crotalaria</taxon>
    </lineage>
</organism>
<dbReference type="Gene3D" id="3.30.70.330">
    <property type="match status" value="1"/>
</dbReference>
<dbReference type="GO" id="GO:0003723">
    <property type="term" value="F:RNA binding"/>
    <property type="evidence" value="ECO:0007669"/>
    <property type="project" value="InterPro"/>
</dbReference>
<keyword evidence="1" id="KW-0472">Membrane</keyword>
<sequence length="83" mass="9678">MALRRFFLALTTLLLINMLFIYLCYLLTSYQNSQGAQNENDLNNTTIFVCNLDPNVMNEHLRQVFGQYGELVCVKIPSAMPWW</sequence>
<gene>
    <name evidence="3" type="ORF">RIF29_38179</name>
</gene>
<evidence type="ECO:0000256" key="1">
    <source>
        <dbReference type="SAM" id="Phobius"/>
    </source>
</evidence>